<evidence type="ECO:0000313" key="7">
    <source>
        <dbReference type="EMBL" id="AIQ71406.1"/>
    </source>
</evidence>
<evidence type="ECO:0000256" key="2">
    <source>
        <dbReference type="ARBA" id="ARBA00022475"/>
    </source>
</evidence>
<feature type="transmembrane region" description="Helical" evidence="6">
    <location>
        <begin position="39"/>
        <end position="68"/>
    </location>
</feature>
<dbReference type="GO" id="GO:0015171">
    <property type="term" value="F:amino acid transmembrane transporter activity"/>
    <property type="evidence" value="ECO:0007669"/>
    <property type="project" value="TreeGrafter"/>
</dbReference>
<evidence type="ECO:0000256" key="4">
    <source>
        <dbReference type="ARBA" id="ARBA00022989"/>
    </source>
</evidence>
<evidence type="ECO:0000256" key="1">
    <source>
        <dbReference type="ARBA" id="ARBA00004651"/>
    </source>
</evidence>
<dbReference type="PANTHER" id="PTHR30086:SF20">
    <property type="entry name" value="ARGININE EXPORTER PROTEIN ARGO-RELATED"/>
    <property type="match status" value="1"/>
</dbReference>
<dbReference type="EMBL" id="CP009287">
    <property type="protein sequence ID" value="AIQ71406.1"/>
    <property type="molecule type" value="Genomic_DNA"/>
</dbReference>
<feature type="transmembrane region" description="Helical" evidence="6">
    <location>
        <begin position="111"/>
        <end position="133"/>
    </location>
</feature>
<dbReference type="Proteomes" id="UP000029500">
    <property type="component" value="Chromosome"/>
</dbReference>
<evidence type="ECO:0000256" key="5">
    <source>
        <dbReference type="ARBA" id="ARBA00023136"/>
    </source>
</evidence>
<feature type="transmembrane region" description="Helical" evidence="6">
    <location>
        <begin position="74"/>
        <end position="91"/>
    </location>
</feature>
<feature type="transmembrane region" description="Helical" evidence="6">
    <location>
        <begin position="6"/>
        <end position="27"/>
    </location>
</feature>
<dbReference type="OrthoDB" id="5638726at2"/>
<reference evidence="7 8" key="1">
    <citation type="submission" date="2014-08" db="EMBL/GenBank/DDBJ databases">
        <title>Comparative genomics of the Paenibacillus odorifer group.</title>
        <authorList>
            <person name="den Bakker H.C."/>
            <person name="Tsai Y.-C."/>
            <person name="Martin N."/>
            <person name="Korlach J."/>
            <person name="Wiedmann M."/>
        </authorList>
    </citation>
    <scope>NUCLEOTIDE SEQUENCE [LARGE SCALE GENOMIC DNA]</scope>
    <source>
        <strain evidence="7 8">DSM 15220</strain>
    </source>
</reference>
<keyword evidence="5 6" id="KW-0472">Membrane</keyword>
<evidence type="ECO:0000256" key="6">
    <source>
        <dbReference type="SAM" id="Phobius"/>
    </source>
</evidence>
<accession>A0A089MC82</accession>
<evidence type="ECO:0000256" key="3">
    <source>
        <dbReference type="ARBA" id="ARBA00022692"/>
    </source>
</evidence>
<dbReference type="GO" id="GO:0005886">
    <property type="term" value="C:plasma membrane"/>
    <property type="evidence" value="ECO:0007669"/>
    <property type="project" value="UniProtKB-SubCell"/>
</dbReference>
<keyword evidence="8" id="KW-1185">Reference proteome</keyword>
<dbReference type="Pfam" id="PF01810">
    <property type="entry name" value="LysE"/>
    <property type="match status" value="1"/>
</dbReference>
<evidence type="ECO:0000313" key="8">
    <source>
        <dbReference type="Proteomes" id="UP000029500"/>
    </source>
</evidence>
<proteinExistence type="predicted"/>
<keyword evidence="3 6" id="KW-0812">Transmembrane</keyword>
<dbReference type="KEGG" id="pgm:PGRAT_30320"/>
<comment type="subcellular location">
    <subcellularLocation>
        <location evidence="1">Cell membrane</location>
        <topology evidence="1">Multi-pass membrane protein</topology>
    </subcellularLocation>
</comment>
<dbReference type="InterPro" id="IPR001123">
    <property type="entry name" value="LeuE-type"/>
</dbReference>
<feature type="transmembrane region" description="Helical" evidence="6">
    <location>
        <begin position="145"/>
        <end position="169"/>
    </location>
</feature>
<name>A0A089MC82_9BACL</name>
<dbReference type="HOGENOM" id="CLU_087840_4_0_9"/>
<gene>
    <name evidence="7" type="ORF">PGRAT_30320</name>
</gene>
<feature type="transmembrane region" description="Helical" evidence="6">
    <location>
        <begin position="181"/>
        <end position="202"/>
    </location>
</feature>
<keyword evidence="2" id="KW-1003">Cell membrane</keyword>
<sequence>MLEAIVHGILLAFGLILPLGVQNIFVFNQGALQPRFRSVMPVVLTAAVCDTLLIAAAVGGISLVLLSVEWVTPIVYGAGILFLCIMGWKIWSATPGEGYREARLLSLKGQVGYALSVSLLNPHALLDTVGVIGTNSLQYTGAERWAFAAATAGVSWMWFLSLAAAGRVLGRLDSSGRVIRLLNTASALLIWAIAVYMGVQLWRSF</sequence>
<keyword evidence="4 6" id="KW-1133">Transmembrane helix</keyword>
<organism evidence="7 8">
    <name type="scientific">Paenibacillus graminis</name>
    <dbReference type="NCBI Taxonomy" id="189425"/>
    <lineage>
        <taxon>Bacteria</taxon>
        <taxon>Bacillati</taxon>
        <taxon>Bacillota</taxon>
        <taxon>Bacilli</taxon>
        <taxon>Bacillales</taxon>
        <taxon>Paenibacillaceae</taxon>
        <taxon>Paenibacillus</taxon>
    </lineage>
</organism>
<dbReference type="eggNOG" id="COG1279">
    <property type="taxonomic scope" value="Bacteria"/>
</dbReference>
<dbReference type="PANTHER" id="PTHR30086">
    <property type="entry name" value="ARGININE EXPORTER PROTEIN ARGO"/>
    <property type="match status" value="1"/>
</dbReference>
<dbReference type="RefSeq" id="WP_025703405.1">
    <property type="nucleotide sequence ID" value="NZ_CP009287.1"/>
</dbReference>
<protein>
    <submittedName>
        <fullName evidence="7">LysE family L-lysine exporter</fullName>
    </submittedName>
</protein>
<dbReference type="AlphaFoldDB" id="A0A089MC82"/>